<evidence type="ECO:0000256" key="1">
    <source>
        <dbReference type="SAM" id="Phobius"/>
    </source>
</evidence>
<dbReference type="AlphaFoldDB" id="A0A645CJY8"/>
<evidence type="ECO:0000313" key="2">
    <source>
        <dbReference type="EMBL" id="MPM77267.1"/>
    </source>
</evidence>
<accession>A0A645CJY8</accession>
<organism evidence="2">
    <name type="scientific">bioreactor metagenome</name>
    <dbReference type="NCBI Taxonomy" id="1076179"/>
    <lineage>
        <taxon>unclassified sequences</taxon>
        <taxon>metagenomes</taxon>
        <taxon>ecological metagenomes</taxon>
    </lineage>
</organism>
<dbReference type="Pfam" id="PF06961">
    <property type="entry name" value="DUF1294"/>
    <property type="match status" value="1"/>
</dbReference>
<comment type="caution">
    <text evidence="2">The sequence shown here is derived from an EMBL/GenBank/DDBJ whole genome shotgun (WGS) entry which is preliminary data.</text>
</comment>
<dbReference type="InterPro" id="IPR010718">
    <property type="entry name" value="DUF1294"/>
</dbReference>
<gene>
    <name evidence="2" type="ORF">SDC9_124267</name>
</gene>
<dbReference type="PIRSF" id="PIRSF002599">
    <property type="entry name" value="Cold_shock_A"/>
    <property type="match status" value="1"/>
</dbReference>
<sequence>MKYILGLYIAWNIITFAMMGIDKYKAEHDKWRIREATLLLAAFLMGGVGSFIGSQFFRHKTQKTKFRLLLPLSVLCNWAVVYLVVRFSI</sequence>
<keyword evidence="1" id="KW-0472">Membrane</keyword>
<dbReference type="EMBL" id="VSSQ01027829">
    <property type="protein sequence ID" value="MPM77267.1"/>
    <property type="molecule type" value="Genomic_DNA"/>
</dbReference>
<feature type="transmembrane region" description="Helical" evidence="1">
    <location>
        <begin position="68"/>
        <end position="85"/>
    </location>
</feature>
<name>A0A645CJY8_9ZZZZ</name>
<proteinExistence type="predicted"/>
<feature type="transmembrane region" description="Helical" evidence="1">
    <location>
        <begin position="36"/>
        <end position="56"/>
    </location>
</feature>
<keyword evidence="1" id="KW-1133">Transmembrane helix</keyword>
<feature type="transmembrane region" description="Helical" evidence="1">
    <location>
        <begin position="6"/>
        <end position="24"/>
    </location>
</feature>
<evidence type="ECO:0008006" key="3">
    <source>
        <dbReference type="Google" id="ProtNLM"/>
    </source>
</evidence>
<reference evidence="2" key="1">
    <citation type="submission" date="2019-08" db="EMBL/GenBank/DDBJ databases">
        <authorList>
            <person name="Kucharzyk K."/>
            <person name="Murdoch R.W."/>
            <person name="Higgins S."/>
            <person name="Loffler F."/>
        </authorList>
    </citation>
    <scope>NUCLEOTIDE SEQUENCE</scope>
</reference>
<keyword evidence="1" id="KW-0812">Transmembrane</keyword>
<dbReference type="GO" id="GO:0003676">
    <property type="term" value="F:nucleic acid binding"/>
    <property type="evidence" value="ECO:0007669"/>
    <property type="project" value="InterPro"/>
</dbReference>
<protein>
    <recommendedName>
        <fullName evidence="3">DUF1294 domain-containing protein</fullName>
    </recommendedName>
</protein>
<dbReference type="InterPro" id="IPR012156">
    <property type="entry name" value="Cold_shock_CspA"/>
</dbReference>